<dbReference type="InterPro" id="IPR034285">
    <property type="entry name" value="CuRO_2_LCC"/>
</dbReference>
<protein>
    <recommendedName>
        <fullName evidence="4 13">Laccase</fullName>
        <ecNumber evidence="4 13">1.10.3.2</ecNumber>
    </recommendedName>
    <alternativeName>
        <fullName evidence="13">Benzenediol:oxygen oxidoreductase</fullName>
    </alternativeName>
    <alternativeName>
        <fullName evidence="13">Diphenol oxidase</fullName>
    </alternativeName>
    <alternativeName>
        <fullName evidence="13">Urishiol oxidase</fullName>
    </alternativeName>
</protein>
<dbReference type="Pfam" id="PF07731">
    <property type="entry name" value="Cu-oxidase_2"/>
    <property type="match status" value="1"/>
</dbReference>
<feature type="domain" description="Plastocyanin-like" evidence="15">
    <location>
        <begin position="226"/>
        <end position="373"/>
    </location>
</feature>
<feature type="domain" description="Plastocyanin-like" evidence="16">
    <location>
        <begin position="498"/>
        <end position="618"/>
    </location>
</feature>
<dbReference type="GO" id="GO:0046274">
    <property type="term" value="P:lignin catabolic process"/>
    <property type="evidence" value="ECO:0007669"/>
    <property type="project" value="UniProtKB-KW"/>
</dbReference>
<keyword evidence="18" id="KW-1185">Reference proteome</keyword>
<keyword evidence="14" id="KW-1133">Transmembrane helix</keyword>
<evidence type="ECO:0000256" key="9">
    <source>
        <dbReference type="ARBA" id="ARBA00023002"/>
    </source>
</evidence>
<dbReference type="PANTHER" id="PTHR11709:SF256">
    <property type="entry name" value="LACCASE-2"/>
    <property type="match status" value="1"/>
</dbReference>
<evidence type="ECO:0000256" key="14">
    <source>
        <dbReference type="SAM" id="Phobius"/>
    </source>
</evidence>
<evidence type="ECO:0000259" key="17">
    <source>
        <dbReference type="Pfam" id="PF07732"/>
    </source>
</evidence>
<evidence type="ECO:0000256" key="10">
    <source>
        <dbReference type="ARBA" id="ARBA00023008"/>
    </source>
</evidence>
<dbReference type="CDD" id="cd13849">
    <property type="entry name" value="CuRO_1_LCC_plant"/>
    <property type="match status" value="1"/>
</dbReference>
<dbReference type="Pfam" id="PF00394">
    <property type="entry name" value="Cu-oxidase"/>
    <property type="match status" value="1"/>
</dbReference>
<comment type="function">
    <text evidence="13">Lignin degradation and detoxification of lignin-derived products.</text>
</comment>
<dbReference type="CDD" id="cd13897">
    <property type="entry name" value="CuRO_3_LCC_plant"/>
    <property type="match status" value="1"/>
</dbReference>
<dbReference type="AlphaFoldDB" id="A0A6P5XN90"/>
<keyword evidence="10 13" id="KW-0186">Copper</keyword>
<dbReference type="InterPro" id="IPR034288">
    <property type="entry name" value="CuRO_1_LCC"/>
</dbReference>
<dbReference type="FunFam" id="2.60.40.420:FF:000049">
    <property type="entry name" value="Laccase"/>
    <property type="match status" value="1"/>
</dbReference>
<dbReference type="NCBIfam" id="TIGR03389">
    <property type="entry name" value="laccase"/>
    <property type="match status" value="1"/>
</dbReference>
<proteinExistence type="inferred from homology"/>
<dbReference type="InterPro" id="IPR002355">
    <property type="entry name" value="Cu_oxidase_Cu_BS"/>
</dbReference>
<dbReference type="InterPro" id="IPR011707">
    <property type="entry name" value="Cu-oxidase-like_N"/>
</dbReference>
<evidence type="ECO:0000256" key="4">
    <source>
        <dbReference type="ARBA" id="ARBA00012297"/>
    </source>
</evidence>
<dbReference type="RefSeq" id="XP_022729362.1">
    <property type="nucleotide sequence ID" value="XM_022873627.1"/>
</dbReference>
<keyword evidence="8 13" id="KW-0677">Repeat</keyword>
<dbReference type="GO" id="GO:0005507">
    <property type="term" value="F:copper ion binding"/>
    <property type="evidence" value="ECO:0007669"/>
    <property type="project" value="InterPro"/>
</dbReference>
<comment type="similarity">
    <text evidence="3 13">Belongs to the multicopper oxidase family.</text>
</comment>
<keyword evidence="7 13" id="KW-0479">Metal-binding</keyword>
<keyword evidence="6 13" id="KW-0964">Secreted</keyword>
<dbReference type="GeneID" id="111284743"/>
<dbReference type="InterPro" id="IPR034289">
    <property type="entry name" value="CuRO_3_LCC"/>
</dbReference>
<evidence type="ECO:0000256" key="5">
    <source>
        <dbReference type="ARBA" id="ARBA00022523"/>
    </source>
</evidence>
<dbReference type="Proteomes" id="UP000515121">
    <property type="component" value="Unplaced"/>
</dbReference>
<evidence type="ECO:0000256" key="13">
    <source>
        <dbReference type="RuleBase" id="RU361119"/>
    </source>
</evidence>
<evidence type="ECO:0000259" key="15">
    <source>
        <dbReference type="Pfam" id="PF00394"/>
    </source>
</evidence>
<comment type="cofactor">
    <cofactor evidence="13">
        <name>Cu cation</name>
        <dbReference type="ChEBI" id="CHEBI:23378"/>
    </cofactor>
    <text evidence="13">Binds 4 Cu cations per monomer.</text>
</comment>
<gene>
    <name evidence="19" type="primary">LOC111284743</name>
</gene>
<evidence type="ECO:0000256" key="1">
    <source>
        <dbReference type="ARBA" id="ARBA00000349"/>
    </source>
</evidence>
<evidence type="ECO:0000313" key="19">
    <source>
        <dbReference type="RefSeq" id="XP_022729362.1"/>
    </source>
</evidence>
<dbReference type="Gene3D" id="2.60.40.420">
    <property type="entry name" value="Cupredoxins - blue copper proteins"/>
    <property type="match status" value="3"/>
</dbReference>
<evidence type="ECO:0000259" key="16">
    <source>
        <dbReference type="Pfam" id="PF07731"/>
    </source>
</evidence>
<keyword evidence="9 13" id="KW-0560">Oxidoreductase</keyword>
<dbReference type="InterPro" id="IPR011706">
    <property type="entry name" value="Cu-oxidase_C"/>
</dbReference>
<dbReference type="KEGG" id="dzi:111284743"/>
<keyword evidence="14" id="KW-0472">Membrane</keyword>
<keyword evidence="11" id="KW-0325">Glycoprotein</keyword>
<dbReference type="GO" id="GO:0052716">
    <property type="term" value="F:hydroquinone:oxygen oxidoreductase activity"/>
    <property type="evidence" value="ECO:0007669"/>
    <property type="project" value="UniProtKB-EC"/>
</dbReference>
<dbReference type="FunFam" id="2.60.40.420:FF:000062">
    <property type="entry name" value="Laccase"/>
    <property type="match status" value="1"/>
</dbReference>
<evidence type="ECO:0000256" key="3">
    <source>
        <dbReference type="ARBA" id="ARBA00010609"/>
    </source>
</evidence>
<evidence type="ECO:0000256" key="11">
    <source>
        <dbReference type="ARBA" id="ARBA00023180"/>
    </source>
</evidence>
<dbReference type="InterPro" id="IPR033138">
    <property type="entry name" value="Cu_oxidase_CS"/>
</dbReference>
<dbReference type="GO" id="GO:0048046">
    <property type="term" value="C:apoplast"/>
    <property type="evidence" value="ECO:0007669"/>
    <property type="project" value="UniProtKB-SubCell"/>
</dbReference>
<sequence length="636" mass="70188">MNHSNFKDLTNILFPTCFNLSNKNMGTSALLSPAVLMTFLAAVVCLVAYPEVVTAKEAGITRHYKFNIKLKNITRLCRTKSIVTVNGEFPGPRVIAREGDRLVIKVVNHVSNNISIHWHGIRQLRSGWADGPSYITQCPIQTGQSYVYNFTITGQRGTLFWHAHISWLRATLYGPLIILPKSNESYPFVKPYKEVPILFGNVMQITKIFSIMQILMFFDTDFACQTTGEWFNADPEAVINQSLQTGGGPNVSDAYTLNGLPGPLYNCSAKDTYKLKVKPGKTYLLRLINAALNDELFFSIANHTFTVVEADAAYVKPFVTNILVIAPGQTTNVLLKTKSQAPNATFFMLARPYFTGMGTFDNTTVAGILEYQTPSNSSPSTSLKNRPLLKPGLPAINATNFVANFSSKLRSLATAKFPANVPQKVDKKFFFTIGLGSNPCPKNQTCQGPNGTKFAASMNNFSFALPRTALLQSYFFSQSSGVYTADFPAFPLHPFNYTGTPPNNTRVSNGTKVVVIPFNTSVEVVLQDTSILGAESHPLHLHGYNFYVVGQGFGNFDPNNDPSKFNLVDPVERNTVGVPSGGWVAIRFQADNPGVWLMHCHFDIHLSWGLRMAWIVLDGKLPNQKLPPPPSDLPQC</sequence>
<comment type="subcellular location">
    <subcellularLocation>
        <location evidence="2 13">Secreted</location>
        <location evidence="2 13">Extracellular space</location>
        <location evidence="2 13">Apoplast</location>
    </subcellularLocation>
</comment>
<dbReference type="PROSITE" id="PS00079">
    <property type="entry name" value="MULTICOPPER_OXIDASE1"/>
    <property type="match status" value="1"/>
</dbReference>
<dbReference type="InterPro" id="IPR008972">
    <property type="entry name" value="Cupredoxin"/>
</dbReference>
<accession>A0A6P5XN90</accession>
<evidence type="ECO:0000256" key="2">
    <source>
        <dbReference type="ARBA" id="ARBA00004271"/>
    </source>
</evidence>
<dbReference type="InterPro" id="IPR045087">
    <property type="entry name" value="Cu-oxidase_fam"/>
</dbReference>
<dbReference type="SUPFAM" id="SSF49503">
    <property type="entry name" value="Cupredoxins"/>
    <property type="match status" value="3"/>
</dbReference>
<feature type="transmembrane region" description="Helical" evidence="14">
    <location>
        <begin position="29"/>
        <end position="49"/>
    </location>
</feature>
<evidence type="ECO:0000256" key="7">
    <source>
        <dbReference type="ARBA" id="ARBA00022723"/>
    </source>
</evidence>
<evidence type="ECO:0000256" key="8">
    <source>
        <dbReference type="ARBA" id="ARBA00022737"/>
    </source>
</evidence>
<dbReference type="CDD" id="cd13875">
    <property type="entry name" value="CuRO_2_LCC_plant"/>
    <property type="match status" value="1"/>
</dbReference>
<dbReference type="InterPro" id="IPR017761">
    <property type="entry name" value="Laccase"/>
</dbReference>
<dbReference type="InterPro" id="IPR001117">
    <property type="entry name" value="Cu-oxidase_2nd"/>
</dbReference>
<evidence type="ECO:0000256" key="12">
    <source>
        <dbReference type="ARBA" id="ARBA00023185"/>
    </source>
</evidence>
<keyword evidence="14" id="KW-0812">Transmembrane</keyword>
<keyword evidence="12 13" id="KW-0439">Lignin degradation</keyword>
<organism evidence="18 19">
    <name type="scientific">Durio zibethinus</name>
    <name type="common">Durian</name>
    <dbReference type="NCBI Taxonomy" id="66656"/>
    <lineage>
        <taxon>Eukaryota</taxon>
        <taxon>Viridiplantae</taxon>
        <taxon>Streptophyta</taxon>
        <taxon>Embryophyta</taxon>
        <taxon>Tracheophyta</taxon>
        <taxon>Spermatophyta</taxon>
        <taxon>Magnoliopsida</taxon>
        <taxon>eudicotyledons</taxon>
        <taxon>Gunneridae</taxon>
        <taxon>Pentapetalae</taxon>
        <taxon>rosids</taxon>
        <taxon>malvids</taxon>
        <taxon>Malvales</taxon>
        <taxon>Malvaceae</taxon>
        <taxon>Helicteroideae</taxon>
        <taxon>Durio</taxon>
    </lineage>
</organism>
<feature type="domain" description="Plastocyanin-like" evidence="17">
    <location>
        <begin position="68"/>
        <end position="182"/>
    </location>
</feature>
<name>A0A6P5XN90_DURZI</name>
<reference evidence="19" key="1">
    <citation type="submission" date="2025-08" db="UniProtKB">
        <authorList>
            <consortium name="RefSeq"/>
        </authorList>
    </citation>
    <scope>IDENTIFICATION</scope>
    <source>
        <tissue evidence="19">Fruit stalk</tissue>
    </source>
</reference>
<comment type="catalytic activity">
    <reaction evidence="1 13">
        <text>4 hydroquinone + O2 = 4 benzosemiquinone + 2 H2O</text>
        <dbReference type="Rhea" id="RHEA:11276"/>
        <dbReference type="ChEBI" id="CHEBI:15377"/>
        <dbReference type="ChEBI" id="CHEBI:15379"/>
        <dbReference type="ChEBI" id="CHEBI:17594"/>
        <dbReference type="ChEBI" id="CHEBI:17977"/>
        <dbReference type="EC" id="1.10.3.2"/>
    </reaction>
</comment>
<dbReference type="Pfam" id="PF07732">
    <property type="entry name" value="Cu-oxidase_3"/>
    <property type="match status" value="1"/>
</dbReference>
<keyword evidence="5 13" id="KW-0052">Apoplast</keyword>
<dbReference type="PROSITE" id="PS00080">
    <property type="entry name" value="MULTICOPPER_OXIDASE2"/>
    <property type="match status" value="1"/>
</dbReference>
<evidence type="ECO:0000313" key="18">
    <source>
        <dbReference type="Proteomes" id="UP000515121"/>
    </source>
</evidence>
<evidence type="ECO:0000256" key="6">
    <source>
        <dbReference type="ARBA" id="ARBA00022525"/>
    </source>
</evidence>
<dbReference type="OrthoDB" id="2121828at2759"/>
<dbReference type="EC" id="1.10.3.2" evidence="4 13"/>
<dbReference type="PANTHER" id="PTHR11709">
    <property type="entry name" value="MULTI-COPPER OXIDASE"/>
    <property type="match status" value="1"/>
</dbReference>